<dbReference type="AlphaFoldDB" id="A0A0L8FWX3"/>
<accession>A0A0L8FWX3</accession>
<sequence>MKLSCHSNSSPTSKQHPFFLDFCYTTPIFSCSCVCAVHINPFLKHVKHFLFKSTFLLASAT</sequence>
<proteinExistence type="predicted"/>
<name>A0A0L8FWX3_OCTBM</name>
<gene>
    <name evidence="1" type="ORF">OCBIM_22005464mg</name>
</gene>
<dbReference type="PROSITE" id="PS51257">
    <property type="entry name" value="PROKAR_LIPOPROTEIN"/>
    <property type="match status" value="1"/>
</dbReference>
<protein>
    <submittedName>
        <fullName evidence="1">Uncharacterized protein</fullName>
    </submittedName>
</protein>
<organism evidence="1">
    <name type="scientific">Octopus bimaculoides</name>
    <name type="common">California two-spotted octopus</name>
    <dbReference type="NCBI Taxonomy" id="37653"/>
    <lineage>
        <taxon>Eukaryota</taxon>
        <taxon>Metazoa</taxon>
        <taxon>Spiralia</taxon>
        <taxon>Lophotrochozoa</taxon>
        <taxon>Mollusca</taxon>
        <taxon>Cephalopoda</taxon>
        <taxon>Coleoidea</taxon>
        <taxon>Octopodiformes</taxon>
        <taxon>Octopoda</taxon>
        <taxon>Incirrata</taxon>
        <taxon>Octopodidae</taxon>
        <taxon>Octopus</taxon>
    </lineage>
</organism>
<reference evidence="1" key="1">
    <citation type="submission" date="2015-07" db="EMBL/GenBank/DDBJ databases">
        <title>MeaNS - Measles Nucleotide Surveillance Program.</title>
        <authorList>
            <person name="Tran T."/>
            <person name="Druce J."/>
        </authorList>
    </citation>
    <scope>NUCLEOTIDE SEQUENCE</scope>
    <source>
        <strain evidence="1">UCB-OBI-ISO-001</strain>
        <tissue evidence="1">Gonad</tissue>
    </source>
</reference>
<dbReference type="EMBL" id="KQ425611">
    <property type="protein sequence ID" value="KOF69231.1"/>
    <property type="molecule type" value="Genomic_DNA"/>
</dbReference>
<evidence type="ECO:0000313" key="1">
    <source>
        <dbReference type="EMBL" id="KOF69231.1"/>
    </source>
</evidence>